<dbReference type="AlphaFoldDB" id="A0A0F9CBA4"/>
<organism evidence="1">
    <name type="scientific">marine sediment metagenome</name>
    <dbReference type="NCBI Taxonomy" id="412755"/>
    <lineage>
        <taxon>unclassified sequences</taxon>
        <taxon>metagenomes</taxon>
        <taxon>ecological metagenomes</taxon>
    </lineage>
</organism>
<reference evidence="1" key="1">
    <citation type="journal article" date="2015" name="Nature">
        <title>Complex archaea that bridge the gap between prokaryotes and eukaryotes.</title>
        <authorList>
            <person name="Spang A."/>
            <person name="Saw J.H."/>
            <person name="Jorgensen S.L."/>
            <person name="Zaremba-Niedzwiedzka K."/>
            <person name="Martijn J."/>
            <person name="Lind A.E."/>
            <person name="van Eijk R."/>
            <person name="Schleper C."/>
            <person name="Guy L."/>
            <person name="Ettema T.J."/>
        </authorList>
    </citation>
    <scope>NUCLEOTIDE SEQUENCE</scope>
</reference>
<accession>A0A0F9CBA4</accession>
<name>A0A0F9CBA4_9ZZZZ</name>
<proteinExistence type="predicted"/>
<gene>
    <name evidence="1" type="ORF">LCGC14_2423020</name>
</gene>
<protein>
    <submittedName>
        <fullName evidence="1">Uncharacterized protein</fullName>
    </submittedName>
</protein>
<comment type="caution">
    <text evidence="1">The sequence shown here is derived from an EMBL/GenBank/DDBJ whole genome shotgun (WGS) entry which is preliminary data.</text>
</comment>
<dbReference type="EMBL" id="LAZR01036887">
    <property type="protein sequence ID" value="KKL23677.1"/>
    <property type="molecule type" value="Genomic_DNA"/>
</dbReference>
<sequence>FELDGWTLEHALSEADHELQHLSVKHACPPHMDGRELIVPKVHVYLDGDTYCWRCTMPIPEGIVALYVLHEWDKT</sequence>
<feature type="non-terminal residue" evidence="1">
    <location>
        <position position="1"/>
    </location>
</feature>
<evidence type="ECO:0000313" key="1">
    <source>
        <dbReference type="EMBL" id="KKL23677.1"/>
    </source>
</evidence>